<evidence type="ECO:0000313" key="1">
    <source>
        <dbReference type="EMBL" id="SIT50229.1"/>
    </source>
</evidence>
<protein>
    <submittedName>
        <fullName evidence="1">Uncharacterized protein</fullName>
    </submittedName>
</protein>
<dbReference type="AlphaFoldDB" id="A0A1N7SS05"/>
<dbReference type="Proteomes" id="UP000195569">
    <property type="component" value="Unassembled WGS sequence"/>
</dbReference>
<name>A0A1N7SS05_9BURK</name>
<reference evidence="1" key="1">
    <citation type="submission" date="2016-12" db="EMBL/GenBank/DDBJ databases">
        <authorList>
            <person name="Moulin L."/>
        </authorList>
    </citation>
    <scope>NUCLEOTIDE SEQUENCE [LARGE SCALE GENOMIC DNA]</scope>
    <source>
        <strain evidence="1">STM 7183</strain>
    </source>
</reference>
<keyword evidence="2" id="KW-1185">Reference proteome</keyword>
<proteinExistence type="predicted"/>
<gene>
    <name evidence="1" type="ORF">BN2476_750172</name>
</gene>
<sequence length="94" mass="10244">MSSPYVVAFIWALLTSSDWLNFHFGTSMPLVKREPRTNPQDPVQRILRSGHSDIDVVARISVKGCVAGCPRAGGGSPLSTMTTARRWATRMAGL</sequence>
<accession>A0A1N7SS05</accession>
<dbReference type="EMBL" id="CYGY02000075">
    <property type="protein sequence ID" value="SIT50229.1"/>
    <property type="molecule type" value="Genomic_DNA"/>
</dbReference>
<comment type="caution">
    <text evidence="1">The sequence shown here is derived from an EMBL/GenBank/DDBJ whole genome shotgun (WGS) entry which is preliminary data.</text>
</comment>
<evidence type="ECO:0000313" key="2">
    <source>
        <dbReference type="Proteomes" id="UP000195569"/>
    </source>
</evidence>
<organism evidence="1 2">
    <name type="scientific">Paraburkholderia piptadeniae</name>
    <dbReference type="NCBI Taxonomy" id="1701573"/>
    <lineage>
        <taxon>Bacteria</taxon>
        <taxon>Pseudomonadati</taxon>
        <taxon>Pseudomonadota</taxon>
        <taxon>Betaproteobacteria</taxon>
        <taxon>Burkholderiales</taxon>
        <taxon>Burkholderiaceae</taxon>
        <taxon>Paraburkholderia</taxon>
    </lineage>
</organism>